<proteinExistence type="predicted"/>
<name>A0A1H9NSX2_FLAFI</name>
<organism evidence="1 2">
    <name type="scientific">Flavobacterium frigoris</name>
    <dbReference type="NCBI Taxonomy" id="229204"/>
    <lineage>
        <taxon>Bacteria</taxon>
        <taxon>Pseudomonadati</taxon>
        <taxon>Bacteroidota</taxon>
        <taxon>Flavobacteriia</taxon>
        <taxon>Flavobacteriales</taxon>
        <taxon>Flavobacteriaceae</taxon>
        <taxon>Flavobacterium</taxon>
    </lineage>
</organism>
<protein>
    <submittedName>
        <fullName evidence="1">Uncharacterized protein</fullName>
    </submittedName>
</protein>
<evidence type="ECO:0000313" key="2">
    <source>
        <dbReference type="Proteomes" id="UP000183658"/>
    </source>
</evidence>
<dbReference type="EMBL" id="FOFZ01000011">
    <property type="protein sequence ID" value="SER38998.1"/>
    <property type="molecule type" value="Genomic_DNA"/>
</dbReference>
<dbReference type="Proteomes" id="UP000183658">
    <property type="component" value="Unassembled WGS sequence"/>
</dbReference>
<keyword evidence="2" id="KW-1185">Reference proteome</keyword>
<evidence type="ECO:0000313" key="1">
    <source>
        <dbReference type="EMBL" id="SER38998.1"/>
    </source>
</evidence>
<reference evidence="2" key="1">
    <citation type="submission" date="2016-10" db="EMBL/GenBank/DDBJ databases">
        <authorList>
            <person name="Varghese N."/>
            <person name="Submissions S."/>
        </authorList>
    </citation>
    <scope>NUCLEOTIDE SEQUENCE [LARGE SCALE GENOMIC DNA]</scope>
    <source>
        <strain evidence="2">DSM 15719</strain>
    </source>
</reference>
<accession>A0A1H9NSX2</accession>
<sequence>MSYKIKTIIKGVSKIALPVIAECSEGFKVNKSLNEENIINEYSVSNFYQTAKMTCYSFYKPQYIKNKNDQ</sequence>
<dbReference type="AlphaFoldDB" id="A0A1H9NSX2"/>
<gene>
    <name evidence="1" type="ORF">SAMN05444355_11183</name>
</gene>